<reference evidence="7 8" key="1">
    <citation type="submission" date="2018-10" db="EMBL/GenBank/DDBJ databases">
        <title>Pseudomonas sp. GL14 genome.</title>
        <authorList>
            <person name="Peng J."/>
            <person name="Liu Z.-P."/>
        </authorList>
    </citation>
    <scope>NUCLEOTIDE SEQUENCE [LARGE SCALE GENOMIC DNA]</scope>
    <source>
        <strain evidence="7 8">GL14</strain>
    </source>
</reference>
<accession>A0ABX9USP0</accession>
<evidence type="ECO:0000256" key="5">
    <source>
        <dbReference type="ARBA" id="ARBA00023136"/>
    </source>
</evidence>
<dbReference type="Pfam" id="PF01679">
    <property type="entry name" value="Pmp3"/>
    <property type="match status" value="1"/>
</dbReference>
<evidence type="ECO:0000256" key="6">
    <source>
        <dbReference type="SAM" id="Phobius"/>
    </source>
</evidence>
<protein>
    <submittedName>
        <fullName evidence="7">YqaE/Pmp3 family membrane protein</fullName>
    </submittedName>
</protein>
<evidence type="ECO:0000313" key="8">
    <source>
        <dbReference type="Proteomes" id="UP000269134"/>
    </source>
</evidence>
<keyword evidence="4 6" id="KW-1133">Transmembrane helix</keyword>
<evidence type="ECO:0000256" key="4">
    <source>
        <dbReference type="ARBA" id="ARBA00022989"/>
    </source>
</evidence>
<evidence type="ECO:0000256" key="3">
    <source>
        <dbReference type="ARBA" id="ARBA00022692"/>
    </source>
</evidence>
<gene>
    <name evidence="7" type="ORF">EA795_20395</name>
</gene>
<dbReference type="RefSeq" id="WP_122079199.1">
    <property type="nucleotide sequence ID" value="NZ_RFFL01000034.1"/>
</dbReference>
<comment type="similarity">
    <text evidence="2">Belongs to the UPF0057 (PMP3) family.</text>
</comment>
<sequence>MSEMQASPDDCVKCRAHFASYRAPTVAEKLAKGMKGARAAVAQGRAERNGSLYCPACGTTSEGQTHTRGSILIEIILWLCFLVPGIIYSIWRLTTRQKVCPACKNPGVIPINSPRARRELGIY</sequence>
<comment type="subcellular location">
    <subcellularLocation>
        <location evidence="1">Membrane</location>
    </subcellularLocation>
</comment>
<organism evidence="7 8">
    <name type="scientific">Stutzerimonas nitrititolerans</name>
    <dbReference type="NCBI Taxonomy" id="2482751"/>
    <lineage>
        <taxon>Bacteria</taxon>
        <taxon>Pseudomonadati</taxon>
        <taxon>Pseudomonadota</taxon>
        <taxon>Gammaproteobacteria</taxon>
        <taxon>Pseudomonadales</taxon>
        <taxon>Pseudomonadaceae</taxon>
        <taxon>Stutzerimonas</taxon>
    </lineage>
</organism>
<dbReference type="EMBL" id="RFFL01000034">
    <property type="protein sequence ID" value="RMH96350.1"/>
    <property type="molecule type" value="Genomic_DNA"/>
</dbReference>
<dbReference type="InterPro" id="IPR000612">
    <property type="entry name" value="PMP3"/>
</dbReference>
<feature type="transmembrane region" description="Helical" evidence="6">
    <location>
        <begin position="71"/>
        <end position="91"/>
    </location>
</feature>
<evidence type="ECO:0000256" key="2">
    <source>
        <dbReference type="ARBA" id="ARBA00009530"/>
    </source>
</evidence>
<keyword evidence="8" id="KW-1185">Reference proteome</keyword>
<dbReference type="GeneID" id="84611393"/>
<evidence type="ECO:0000256" key="1">
    <source>
        <dbReference type="ARBA" id="ARBA00004370"/>
    </source>
</evidence>
<comment type="caution">
    <text evidence="7">The sequence shown here is derived from an EMBL/GenBank/DDBJ whole genome shotgun (WGS) entry which is preliminary data.</text>
</comment>
<keyword evidence="3 6" id="KW-0812">Transmembrane</keyword>
<dbReference type="Proteomes" id="UP000269134">
    <property type="component" value="Unassembled WGS sequence"/>
</dbReference>
<name>A0ABX9USP0_9GAMM</name>
<keyword evidence="5 6" id="KW-0472">Membrane</keyword>
<evidence type="ECO:0000313" key="7">
    <source>
        <dbReference type="EMBL" id="RMH96350.1"/>
    </source>
</evidence>
<proteinExistence type="inferred from homology"/>